<accession>A0A8H7VXS1</accession>
<keyword evidence="9" id="KW-0206">Cytoskeleton</keyword>
<dbReference type="Gene3D" id="1.25.40.10">
    <property type="entry name" value="Tetratricopeptide repeat domain"/>
    <property type="match status" value="2"/>
</dbReference>
<dbReference type="GO" id="GO:0043531">
    <property type="term" value="F:ADP binding"/>
    <property type="evidence" value="ECO:0007669"/>
    <property type="project" value="InterPro"/>
</dbReference>
<dbReference type="Proteomes" id="UP000664132">
    <property type="component" value="Unassembled WGS sequence"/>
</dbReference>
<evidence type="ECO:0000313" key="11">
    <source>
        <dbReference type="Proteomes" id="UP000664132"/>
    </source>
</evidence>
<dbReference type="SMART" id="SM00028">
    <property type="entry name" value="TPR"/>
    <property type="match status" value="7"/>
</dbReference>
<organism evidence="10 11">
    <name type="scientific">Cadophora malorum</name>
    <dbReference type="NCBI Taxonomy" id="108018"/>
    <lineage>
        <taxon>Eukaryota</taxon>
        <taxon>Fungi</taxon>
        <taxon>Dikarya</taxon>
        <taxon>Ascomycota</taxon>
        <taxon>Pezizomycotina</taxon>
        <taxon>Leotiomycetes</taxon>
        <taxon>Helotiales</taxon>
        <taxon>Ploettnerulaceae</taxon>
        <taxon>Cadophora</taxon>
    </lineage>
</organism>
<keyword evidence="7" id="KW-0175">Coiled coil</keyword>
<evidence type="ECO:0000256" key="7">
    <source>
        <dbReference type="ARBA" id="ARBA00023054"/>
    </source>
</evidence>
<proteinExistence type="inferred from homology"/>
<reference evidence="10" key="1">
    <citation type="submission" date="2021-02" db="EMBL/GenBank/DDBJ databases">
        <title>Genome sequence Cadophora malorum strain M34.</title>
        <authorList>
            <person name="Stefanovic E."/>
            <person name="Vu D."/>
            <person name="Scully C."/>
            <person name="Dijksterhuis J."/>
            <person name="Roader J."/>
            <person name="Houbraken J."/>
        </authorList>
    </citation>
    <scope>NUCLEOTIDE SEQUENCE</scope>
    <source>
        <strain evidence="10">M34</strain>
    </source>
</reference>
<dbReference type="GO" id="GO:0005874">
    <property type="term" value="C:microtubule"/>
    <property type="evidence" value="ECO:0007669"/>
    <property type="project" value="UniProtKB-KW"/>
</dbReference>
<dbReference type="InterPro" id="IPR027417">
    <property type="entry name" value="P-loop_NTPase"/>
</dbReference>
<dbReference type="Pfam" id="PF13424">
    <property type="entry name" value="TPR_12"/>
    <property type="match status" value="3"/>
</dbReference>
<dbReference type="SUPFAM" id="SSF48452">
    <property type="entry name" value="TPR-like"/>
    <property type="match status" value="2"/>
</dbReference>
<dbReference type="AlphaFoldDB" id="A0A8H7VXS1"/>
<dbReference type="Gene3D" id="3.40.50.300">
    <property type="entry name" value="P-loop containing nucleotide triphosphate hydrolases"/>
    <property type="match status" value="1"/>
</dbReference>
<evidence type="ECO:0000256" key="5">
    <source>
        <dbReference type="ARBA" id="ARBA00022737"/>
    </source>
</evidence>
<evidence type="ECO:0000313" key="10">
    <source>
        <dbReference type="EMBL" id="KAG4410666.1"/>
    </source>
</evidence>
<keyword evidence="5" id="KW-0677">Repeat</keyword>
<dbReference type="InterPro" id="IPR019734">
    <property type="entry name" value="TPR_rpt"/>
</dbReference>
<dbReference type="Pfam" id="PF13374">
    <property type="entry name" value="TPR_10"/>
    <property type="match status" value="1"/>
</dbReference>
<dbReference type="GO" id="GO:0007018">
    <property type="term" value="P:microtubule-based movement"/>
    <property type="evidence" value="ECO:0007669"/>
    <property type="project" value="TreeGrafter"/>
</dbReference>
<evidence type="ECO:0000256" key="3">
    <source>
        <dbReference type="ARBA" id="ARBA00022490"/>
    </source>
</evidence>
<comment type="subcellular location">
    <subcellularLocation>
        <location evidence="1">Cytoplasm</location>
        <location evidence="1">Cytoskeleton</location>
    </subcellularLocation>
</comment>
<evidence type="ECO:0000256" key="4">
    <source>
        <dbReference type="ARBA" id="ARBA00022701"/>
    </source>
</evidence>
<keyword evidence="4" id="KW-0493">Microtubule</keyword>
<dbReference type="GO" id="GO:0005737">
    <property type="term" value="C:cytoplasm"/>
    <property type="evidence" value="ECO:0007669"/>
    <property type="project" value="TreeGrafter"/>
</dbReference>
<keyword evidence="6" id="KW-0802">TPR repeat</keyword>
<evidence type="ECO:0000256" key="2">
    <source>
        <dbReference type="ARBA" id="ARBA00009622"/>
    </source>
</evidence>
<evidence type="ECO:0000256" key="8">
    <source>
        <dbReference type="ARBA" id="ARBA00023175"/>
    </source>
</evidence>
<dbReference type="PANTHER" id="PTHR45783:SF3">
    <property type="entry name" value="KINESIN LIGHT CHAIN"/>
    <property type="match status" value="1"/>
</dbReference>
<dbReference type="EMBL" id="JAFJYH010000624">
    <property type="protein sequence ID" value="KAG4410666.1"/>
    <property type="molecule type" value="Genomic_DNA"/>
</dbReference>
<evidence type="ECO:0000256" key="6">
    <source>
        <dbReference type="ARBA" id="ARBA00022803"/>
    </source>
</evidence>
<dbReference type="SUPFAM" id="SSF52540">
    <property type="entry name" value="P-loop containing nucleoside triphosphate hydrolases"/>
    <property type="match status" value="1"/>
</dbReference>
<evidence type="ECO:0000256" key="9">
    <source>
        <dbReference type="ARBA" id="ARBA00023212"/>
    </source>
</evidence>
<protein>
    <recommendedName>
        <fullName evidence="12">TPR-like protein</fullName>
    </recommendedName>
</protein>
<dbReference type="GO" id="GO:0019894">
    <property type="term" value="F:kinesin binding"/>
    <property type="evidence" value="ECO:0007669"/>
    <property type="project" value="TreeGrafter"/>
</dbReference>
<evidence type="ECO:0000256" key="1">
    <source>
        <dbReference type="ARBA" id="ARBA00004245"/>
    </source>
</evidence>
<name>A0A8H7VXS1_9HELO</name>
<dbReference type="GO" id="GO:0005871">
    <property type="term" value="C:kinesin complex"/>
    <property type="evidence" value="ECO:0007669"/>
    <property type="project" value="InterPro"/>
</dbReference>
<dbReference type="PRINTS" id="PR00381">
    <property type="entry name" value="KINESINLIGHT"/>
</dbReference>
<evidence type="ECO:0008006" key="12">
    <source>
        <dbReference type="Google" id="ProtNLM"/>
    </source>
</evidence>
<keyword evidence="3" id="KW-0963">Cytoplasm</keyword>
<keyword evidence="11" id="KW-1185">Reference proteome</keyword>
<dbReference type="PANTHER" id="PTHR45783">
    <property type="entry name" value="KINESIN LIGHT CHAIN"/>
    <property type="match status" value="1"/>
</dbReference>
<keyword evidence="8" id="KW-0505">Motor protein</keyword>
<comment type="caution">
    <text evidence="10">The sequence shown here is derived from an EMBL/GenBank/DDBJ whole genome shotgun (WGS) entry which is preliminary data.</text>
</comment>
<dbReference type="InterPro" id="IPR002151">
    <property type="entry name" value="Kinesin_light"/>
</dbReference>
<sequence length="961" mass="108142">MRFLHLQSGSLSLTDDYTEHVPPYAILSHTWGKDTEEVTFDDFTAGTYTDKIGYRKIEFCDEPFSRSTWISEFRQIEFFSQEGARLGDKGSLESSLHEITGVSVEVLRGKPLVELTVQERILWAANRTAKRKEDEAYALLGIFGLHMTMVYGEGRENAFTRLAKEIGERSKGSNIHGNVHWMIPRALNSLFTGRSDLLDRIQSALQGESIPIAQTQRRFVITGLGGQGKSEICLQIASLMRHKFWGMFWVDMDNPTTAKRDFIAVAKLLGRSAETVPEALQVLATTERSWLLILDNADDPDFDYQVYFPPGYRGAVLMTSRIAECRRYSPDAFEALEGLKGEDSRHLLLKAAEAPQESWPTYDSQAKEVVALLGSHTLALIQAGAYVSQGHCQLDQYSKIYQKQQQQLLKYQPTQAQSRYRDVYATFEASADFLEQSQTESASDALRLLEILSMLSSSILPFRIFEEAWMGCKEISQDIDKARGIDEFSRNHVLQLPSFMVQEEDKWNPFRLTKARALLASLSLVTQHDLDNGVGLSMHPLTHAWAKDRQDSERQGVAWIAAGCVLGFSRSTTRMWQEQERGLLPHILSYLDMGVGRAFGFALEAIVTPIILKCGSALLDMRQDSKLSELLQYTFLELGETPTEPSEKFLPLYNLQARSLIDLGKTEAARLLLAQVLEILEEILGKTHPDTLATMSCLALVLHRRGKYADAEAMNRQTLEISEKVLGKTHHDTLATISCLALVLHRRGKYADAEAMNRQTLEISEKVLGKTHPDTLASMSNLAVVLESQGKYAEAEAMNRETLENSEKVLGKTHPDTLLSMNNLAAVLESQGKYAEAEAMNRETLENSEKVLGKTHPHTLLSMNNLATVLMRQGKYVYAEAMNRQTLEIREEVLGKTHDDTLRSVYCLADLLQKTEEYEEASTLYQRACTGFKLSLGSEHPTTKACMNHYSIMLNSLERTR</sequence>
<comment type="similarity">
    <text evidence="2">Belongs to the kinesin light chain family.</text>
</comment>
<gene>
    <name evidence="10" type="ORF">IFR04_016199</name>
</gene>
<dbReference type="InterPro" id="IPR011990">
    <property type="entry name" value="TPR-like_helical_dom_sf"/>
</dbReference>
<dbReference type="OrthoDB" id="1658288at2759"/>